<evidence type="ECO:0000313" key="16">
    <source>
        <dbReference type="Proteomes" id="UP000013026"/>
    </source>
</evidence>
<organism evidence="14 16">
    <name type="scientific">Meiothermus ruber (strain ATCC 35948 / DSM 1279 / VKM B-1258 / 21)</name>
    <name type="common">Thermus ruber</name>
    <dbReference type="NCBI Taxonomy" id="504728"/>
    <lineage>
        <taxon>Bacteria</taxon>
        <taxon>Thermotogati</taxon>
        <taxon>Deinococcota</taxon>
        <taxon>Deinococci</taxon>
        <taxon>Thermales</taxon>
        <taxon>Thermaceae</taxon>
        <taxon>Meiothermus</taxon>
    </lineage>
</organism>
<evidence type="ECO:0000256" key="3">
    <source>
        <dbReference type="ARBA" id="ARBA00005002"/>
    </source>
</evidence>
<comment type="function">
    <text evidence="2">Catalyzes the hydrolysis of UDP-3-O-myristoyl-N-acetylglucosamine to form UDP-3-O-myristoylglucosamine and acetate, the committed step in lipid A biosynthesis.</text>
</comment>
<dbReference type="KEGG" id="mrb:Mrub_2767"/>
<gene>
    <name evidence="14" type="primary">lpxC</name>
    <name evidence="13" type="ordered locus">Mrub_2767</name>
    <name evidence="14" type="ORF">K649_08690</name>
</gene>
<dbReference type="NCBIfam" id="TIGR00325">
    <property type="entry name" value="lpxC"/>
    <property type="match status" value="1"/>
</dbReference>
<keyword evidence="15" id="KW-1185">Reference proteome</keyword>
<comment type="cofactor">
    <cofactor evidence="1">
        <name>Zn(2+)</name>
        <dbReference type="ChEBI" id="CHEBI:29105"/>
    </cofactor>
</comment>
<dbReference type="InterPro" id="IPR015870">
    <property type="entry name" value="UDP-acyl_N-AcGlcN_deAcase_N"/>
</dbReference>
<reference evidence="14" key="2">
    <citation type="submission" date="2013-04" db="EMBL/GenBank/DDBJ databases">
        <title>Non-Hybrid, Finished Microbial Genome Assemblies from Long-Read SMRT Sequencing Data.</title>
        <authorList>
            <person name="Klammer A."/>
            <person name="Drake J."/>
            <person name="Heiner C."/>
            <person name="Clum A."/>
            <person name="Copeland A."/>
            <person name="Huddleston J."/>
            <person name="Eichler E."/>
            <person name="Turner S.W."/>
        </authorList>
    </citation>
    <scope>NUCLEOTIDE SEQUENCE</scope>
    <source>
        <strain evidence="14">DSM 1279</strain>
    </source>
</reference>
<dbReference type="Proteomes" id="UP000006655">
    <property type="component" value="Chromosome"/>
</dbReference>
<dbReference type="InterPro" id="IPR004463">
    <property type="entry name" value="UDP-acyl_GlcNac_deAcase"/>
</dbReference>
<protein>
    <recommendedName>
        <fullName evidence="4 12">UDP-3-O-acyl-N-acetylglucosamine deacetylase</fullName>
        <ecNumber evidence="4 12">3.5.1.108</ecNumber>
    </recommendedName>
</protein>
<dbReference type="EMBL" id="CP001743">
    <property type="protein sequence ID" value="ADD29514.1"/>
    <property type="molecule type" value="Genomic_DNA"/>
</dbReference>
<evidence type="ECO:0000256" key="4">
    <source>
        <dbReference type="ARBA" id="ARBA00012745"/>
    </source>
</evidence>
<evidence type="ECO:0000313" key="15">
    <source>
        <dbReference type="Proteomes" id="UP000006655"/>
    </source>
</evidence>
<dbReference type="EMBL" id="CP005385">
    <property type="protein sequence ID" value="AGK05033.1"/>
    <property type="molecule type" value="Genomic_DNA"/>
</dbReference>
<comment type="catalytic activity">
    <reaction evidence="11">
        <text>a UDP-3-O-[(3R)-3-hydroxyacyl]-N-acetyl-alpha-D-glucosamine + H2O = a UDP-3-O-[(3R)-3-hydroxyacyl]-alpha-D-glucosamine + acetate</text>
        <dbReference type="Rhea" id="RHEA:67816"/>
        <dbReference type="ChEBI" id="CHEBI:15377"/>
        <dbReference type="ChEBI" id="CHEBI:30089"/>
        <dbReference type="ChEBI" id="CHEBI:137740"/>
        <dbReference type="ChEBI" id="CHEBI:173225"/>
        <dbReference type="EC" id="3.5.1.108"/>
    </reaction>
</comment>
<keyword evidence="8 14" id="KW-0378">Hydrolase</keyword>
<evidence type="ECO:0000313" key="14">
    <source>
        <dbReference type="EMBL" id="AGK05033.1"/>
    </source>
</evidence>
<name>D3PNW9_MEIRD</name>
<dbReference type="Gene3D" id="3.30.230.20">
    <property type="entry name" value="lpxc deacetylase, domain 1"/>
    <property type="match status" value="1"/>
</dbReference>
<dbReference type="InterPro" id="IPR020568">
    <property type="entry name" value="Ribosomal_Su5_D2-typ_SF"/>
</dbReference>
<evidence type="ECO:0000256" key="5">
    <source>
        <dbReference type="ARBA" id="ARBA00022516"/>
    </source>
</evidence>
<evidence type="ECO:0000256" key="1">
    <source>
        <dbReference type="ARBA" id="ARBA00001947"/>
    </source>
</evidence>
<dbReference type="PANTHER" id="PTHR33694">
    <property type="entry name" value="UDP-3-O-ACYL-N-ACETYLGLUCOSAMINE DEACETYLASE 1, MITOCHONDRIAL-RELATED"/>
    <property type="match status" value="1"/>
</dbReference>
<evidence type="ECO:0000256" key="7">
    <source>
        <dbReference type="ARBA" id="ARBA00022723"/>
    </source>
</evidence>
<reference evidence="13 15" key="1">
    <citation type="journal article" date="2010" name="Stand. Genomic Sci.">
        <title>Complete genome sequence of Meiothermus ruber type strain (21).</title>
        <authorList>
            <person name="Tindall B.J."/>
            <person name="Sikorski J."/>
            <person name="Lucas S."/>
            <person name="Goltsman E."/>
            <person name="Copeland A."/>
            <person name="Glavina Del Rio T."/>
            <person name="Nolan M."/>
            <person name="Tice H."/>
            <person name="Cheng J.F."/>
            <person name="Han C."/>
            <person name="Pitluck S."/>
            <person name="Liolios K."/>
            <person name="Ivanova N."/>
            <person name="Mavromatis K."/>
            <person name="Ovchinnikova G."/>
            <person name="Pati A."/>
            <person name="Fahnrich R."/>
            <person name="Goodwin L."/>
            <person name="Chen A."/>
            <person name="Palaniappan K."/>
            <person name="Land M."/>
            <person name="Hauser L."/>
            <person name="Chang Y.J."/>
            <person name="Jeffries C.D."/>
            <person name="Rohde M."/>
            <person name="Goker M."/>
            <person name="Woyke T."/>
            <person name="Bristow J."/>
            <person name="Eisen J.A."/>
            <person name="Markowitz V."/>
            <person name="Hugenholtz P."/>
            <person name="Kyrpides N.C."/>
            <person name="Klenk H.P."/>
            <person name="Lapidus A."/>
        </authorList>
    </citation>
    <scope>NUCLEOTIDE SEQUENCE [LARGE SCALE GENOMIC DNA]</scope>
    <source>
        <strain evidence="15">ATCC 35948 / DSM 1279 / VKM B-1258 / 21</strain>
        <strain evidence="13">DSM 1279</strain>
    </source>
</reference>
<dbReference type="STRING" id="504728.K649_08690"/>
<evidence type="ECO:0000313" key="13">
    <source>
        <dbReference type="EMBL" id="ADD29514.1"/>
    </source>
</evidence>
<dbReference type="OrthoDB" id="9772788at2"/>
<proteinExistence type="predicted"/>
<dbReference type="PANTHER" id="PTHR33694:SF1">
    <property type="entry name" value="UDP-3-O-ACYL-N-ACETYLGLUCOSAMINE DEACETYLASE 1, MITOCHONDRIAL-RELATED"/>
    <property type="match status" value="1"/>
</dbReference>
<dbReference type="KEGG" id="mre:K649_08690"/>
<dbReference type="GO" id="GO:0016020">
    <property type="term" value="C:membrane"/>
    <property type="evidence" value="ECO:0007669"/>
    <property type="project" value="GOC"/>
</dbReference>
<dbReference type="GO" id="GO:0009245">
    <property type="term" value="P:lipid A biosynthetic process"/>
    <property type="evidence" value="ECO:0007669"/>
    <property type="project" value="UniProtKB-UniRule"/>
</dbReference>
<dbReference type="SUPFAM" id="SSF54211">
    <property type="entry name" value="Ribosomal protein S5 domain 2-like"/>
    <property type="match status" value="2"/>
</dbReference>
<sequence length="250" mass="27302">MTLRGIGLHSGEPSTVRFHPAEGPVRFWVGGLELRPLASSVVDTARCTVLGEHNLRLMTVEHLLAALFIRGIWEGLVIEVTGPEIPILDGSAQEWLAALEDFPAQGPQALPLSGAIRVEEGRSSVLAQPAEQFALTATILFPHPRIGYQQVQCPPTPLAALAPARTFGFLHEVEALRARGLIQGASLENALVFSEHGPVNTPRMLYEPVYHKALDFLGDLYLAGRPYRGQFVAHRASHRLHVELAKLLQS</sequence>
<keyword evidence="9" id="KW-0862">Zinc</keyword>
<dbReference type="Proteomes" id="UP000013026">
    <property type="component" value="Chromosome"/>
</dbReference>
<evidence type="ECO:0000256" key="2">
    <source>
        <dbReference type="ARBA" id="ARBA00002923"/>
    </source>
</evidence>
<dbReference type="eggNOG" id="COG0774">
    <property type="taxonomic scope" value="Bacteria"/>
</dbReference>
<reference evidence="14 16" key="3">
    <citation type="submission" date="2013-04" db="EMBL/GenBank/DDBJ databases">
        <authorList>
            <person name="Chin J."/>
            <person name="Alexander D.H."/>
            <person name="Marks P."/>
            <person name="Korlach J."/>
            <person name="Clum A."/>
            <person name="Copeland A."/>
        </authorList>
    </citation>
    <scope>NUCLEOTIDE SEQUENCE [LARGE SCALE GENOMIC DNA]</scope>
    <source>
        <strain evidence="16">ATCC 35948 / DSM 1279 / VKM B-1258 / 21</strain>
        <strain evidence="14">DSM 1279</strain>
    </source>
</reference>
<evidence type="ECO:0000256" key="6">
    <source>
        <dbReference type="ARBA" id="ARBA00022556"/>
    </source>
</evidence>
<accession>D3PNW9</accession>
<evidence type="ECO:0000256" key="12">
    <source>
        <dbReference type="NCBIfam" id="TIGR00325"/>
    </source>
</evidence>
<dbReference type="PATRIC" id="fig|504728.9.peg.1791"/>
<dbReference type="GO" id="GO:0046872">
    <property type="term" value="F:metal ion binding"/>
    <property type="evidence" value="ECO:0007669"/>
    <property type="project" value="UniProtKB-KW"/>
</dbReference>
<evidence type="ECO:0000256" key="9">
    <source>
        <dbReference type="ARBA" id="ARBA00022833"/>
    </source>
</evidence>
<evidence type="ECO:0000256" key="11">
    <source>
        <dbReference type="ARBA" id="ARBA00024535"/>
    </source>
</evidence>
<keyword evidence="6" id="KW-0441">Lipid A biosynthesis</keyword>
<dbReference type="AlphaFoldDB" id="D3PNW9"/>
<dbReference type="UniPathway" id="UPA00359">
    <property type="reaction ID" value="UER00478"/>
</dbReference>
<dbReference type="InterPro" id="IPR011334">
    <property type="entry name" value="UDP-acyl_GlcNac_deAcase_C"/>
</dbReference>
<evidence type="ECO:0000256" key="10">
    <source>
        <dbReference type="ARBA" id="ARBA00023098"/>
    </source>
</evidence>
<dbReference type="EC" id="3.5.1.108" evidence="4 12"/>
<dbReference type="Gene3D" id="3.30.1700.10">
    <property type="entry name" value="lpxc deacetylase, domain 2"/>
    <property type="match status" value="1"/>
</dbReference>
<dbReference type="Pfam" id="PF03331">
    <property type="entry name" value="LpxC"/>
    <property type="match status" value="1"/>
</dbReference>
<evidence type="ECO:0000256" key="8">
    <source>
        <dbReference type="ARBA" id="ARBA00022801"/>
    </source>
</evidence>
<keyword evidence="7" id="KW-0479">Metal-binding</keyword>
<keyword evidence="5" id="KW-0444">Lipid biosynthesis</keyword>
<dbReference type="RefSeq" id="WP_013015012.1">
    <property type="nucleotide sequence ID" value="NC_013946.1"/>
</dbReference>
<keyword evidence="10" id="KW-0443">Lipid metabolism</keyword>
<comment type="pathway">
    <text evidence="3">Glycolipid biosynthesis; lipid IV(A) biosynthesis; lipid IV(A) from (3R)-3-hydroxytetradecanoyl-[acyl-carrier-protein] and UDP-N-acetyl-alpha-D-glucosamine: step 2/6.</text>
</comment>
<dbReference type="GO" id="GO:0103117">
    <property type="term" value="F:UDP-3-O-acyl-N-acetylglucosamine deacetylase activity"/>
    <property type="evidence" value="ECO:0007669"/>
    <property type="project" value="UniProtKB-UniRule"/>
</dbReference>